<keyword evidence="2" id="KW-0597">Phosphoprotein</keyword>
<dbReference type="PANTHER" id="PTHR43775:SF37">
    <property type="entry name" value="SI:DKEY-61P9.11"/>
    <property type="match status" value="1"/>
</dbReference>
<dbReference type="InterPro" id="IPR013968">
    <property type="entry name" value="PKS_KR"/>
</dbReference>
<dbReference type="SUPFAM" id="SSF51735">
    <property type="entry name" value="NAD(P)-binding Rossmann-fold domains"/>
    <property type="match status" value="1"/>
</dbReference>
<dbReference type="PANTHER" id="PTHR43775">
    <property type="entry name" value="FATTY ACID SYNTHASE"/>
    <property type="match status" value="1"/>
</dbReference>
<dbReference type="PROSITE" id="PS50075">
    <property type="entry name" value="CARRIER"/>
    <property type="match status" value="1"/>
</dbReference>
<sequence>MSYLQGLGSEVHYFSGDVSVAEELRLVVESVESELGDIDGVIHTAGIIDDSYFELIEEITVPGSLSVFGPKVEGIKNLYGIFKDRPVDFVWITSSLSSVLGGLGYSSYASSNLFMDHFVSSHSEELKNWRCIGLSGMVFGEAEIDRESGYKREALTPVEICGLFDWSISLSGLPVVLETIEDLCYRLEKTYSQVKGEGISDVPAMQERSSRGELEHAYVAAATATEAKLVLMVGSLLGISDIGIEDNFFEMGGDSLKAMVLIKRLKKEFNINIPLKDFFQKQNIKELAEYIDNI</sequence>
<dbReference type="InterPro" id="IPR009081">
    <property type="entry name" value="PP-bd_ACP"/>
</dbReference>
<protein>
    <submittedName>
        <fullName evidence="4">SDR family NAD(P)-dependent oxidoreductase</fullName>
    </submittedName>
</protein>
<comment type="caution">
    <text evidence="4">The sequence shown here is derived from an EMBL/GenBank/DDBJ whole genome shotgun (WGS) entry which is preliminary data.</text>
</comment>
<organism evidence="4 5">
    <name type="scientific">Mucilaginibacter angelicae</name>
    <dbReference type="NCBI Taxonomy" id="869718"/>
    <lineage>
        <taxon>Bacteria</taxon>
        <taxon>Pseudomonadati</taxon>
        <taxon>Bacteroidota</taxon>
        <taxon>Sphingobacteriia</taxon>
        <taxon>Sphingobacteriales</taxon>
        <taxon>Sphingobacteriaceae</taxon>
        <taxon>Mucilaginibacter</taxon>
    </lineage>
</organism>
<feature type="domain" description="Carrier" evidence="3">
    <location>
        <begin position="220"/>
        <end position="294"/>
    </location>
</feature>
<dbReference type="InterPro" id="IPR057326">
    <property type="entry name" value="KR_dom"/>
</dbReference>
<evidence type="ECO:0000256" key="1">
    <source>
        <dbReference type="ARBA" id="ARBA00022450"/>
    </source>
</evidence>
<evidence type="ECO:0000259" key="3">
    <source>
        <dbReference type="PROSITE" id="PS50075"/>
    </source>
</evidence>
<dbReference type="RefSeq" id="WP_377024130.1">
    <property type="nucleotide sequence ID" value="NZ_JBHLTS010000037.1"/>
</dbReference>
<keyword evidence="5" id="KW-1185">Reference proteome</keyword>
<name>A0ABV6LA39_9SPHI</name>
<dbReference type="Pfam" id="PF08659">
    <property type="entry name" value="KR"/>
    <property type="match status" value="1"/>
</dbReference>
<dbReference type="Pfam" id="PF00550">
    <property type="entry name" value="PP-binding"/>
    <property type="match status" value="1"/>
</dbReference>
<keyword evidence="1" id="KW-0596">Phosphopantetheine</keyword>
<dbReference type="InterPro" id="IPR036736">
    <property type="entry name" value="ACP-like_sf"/>
</dbReference>
<gene>
    <name evidence="4" type="ORF">ACFFGT_19190</name>
</gene>
<dbReference type="InterPro" id="IPR020806">
    <property type="entry name" value="PKS_PP-bd"/>
</dbReference>
<accession>A0ABV6LA39</accession>
<dbReference type="SMART" id="SM00822">
    <property type="entry name" value="PKS_KR"/>
    <property type="match status" value="1"/>
</dbReference>
<feature type="non-terminal residue" evidence="4">
    <location>
        <position position="294"/>
    </location>
</feature>
<dbReference type="InterPro" id="IPR050091">
    <property type="entry name" value="PKS_NRPS_Biosynth_Enz"/>
</dbReference>
<proteinExistence type="predicted"/>
<reference evidence="4 5" key="1">
    <citation type="submission" date="2024-09" db="EMBL/GenBank/DDBJ databases">
        <authorList>
            <person name="Sun Q."/>
            <person name="Mori K."/>
        </authorList>
    </citation>
    <scope>NUCLEOTIDE SEQUENCE [LARGE SCALE GENOMIC DNA]</scope>
    <source>
        <strain evidence="4 5">NCAIM B.02415</strain>
    </source>
</reference>
<dbReference type="Gene3D" id="1.10.1200.10">
    <property type="entry name" value="ACP-like"/>
    <property type="match status" value="1"/>
</dbReference>
<dbReference type="InterPro" id="IPR036291">
    <property type="entry name" value="NAD(P)-bd_dom_sf"/>
</dbReference>
<dbReference type="SMART" id="SM00823">
    <property type="entry name" value="PKS_PP"/>
    <property type="match status" value="1"/>
</dbReference>
<dbReference type="EMBL" id="JBHLTS010000037">
    <property type="protein sequence ID" value="MFC0516344.1"/>
    <property type="molecule type" value="Genomic_DNA"/>
</dbReference>
<dbReference type="Gene3D" id="3.40.50.720">
    <property type="entry name" value="NAD(P)-binding Rossmann-like Domain"/>
    <property type="match status" value="1"/>
</dbReference>
<dbReference type="SUPFAM" id="SSF47336">
    <property type="entry name" value="ACP-like"/>
    <property type="match status" value="1"/>
</dbReference>
<evidence type="ECO:0000313" key="5">
    <source>
        <dbReference type="Proteomes" id="UP001589828"/>
    </source>
</evidence>
<evidence type="ECO:0000256" key="2">
    <source>
        <dbReference type="ARBA" id="ARBA00022553"/>
    </source>
</evidence>
<evidence type="ECO:0000313" key="4">
    <source>
        <dbReference type="EMBL" id="MFC0516344.1"/>
    </source>
</evidence>
<dbReference type="Proteomes" id="UP001589828">
    <property type="component" value="Unassembled WGS sequence"/>
</dbReference>